<dbReference type="eggNOG" id="COG0860">
    <property type="taxonomic scope" value="Bacteria"/>
</dbReference>
<keyword evidence="5" id="KW-1185">Reference proteome</keyword>
<evidence type="ECO:0000256" key="1">
    <source>
        <dbReference type="ARBA" id="ARBA00022801"/>
    </source>
</evidence>
<accession>C0C5Q5</accession>
<name>C0C5Q5_9FIRM</name>
<dbReference type="EC" id="3.5.1.28" evidence="4"/>
<proteinExistence type="predicted"/>
<comment type="caution">
    <text evidence="4">The sequence shown here is derived from an EMBL/GenBank/DDBJ whole genome shotgun (WGS) entry which is preliminary data.</text>
</comment>
<reference evidence="4" key="2">
    <citation type="submission" date="2013-06" db="EMBL/GenBank/DDBJ databases">
        <title>Draft genome sequence of Clostridium hylemonae (DSM 15053).</title>
        <authorList>
            <person name="Sudarsanam P."/>
            <person name="Ley R."/>
            <person name="Guruge J."/>
            <person name="Turnbaugh P.J."/>
            <person name="Mahowald M."/>
            <person name="Liep D."/>
            <person name="Gordon J."/>
        </authorList>
    </citation>
    <scope>NUCLEOTIDE SEQUENCE</scope>
    <source>
        <strain evidence="4">DSM 15053</strain>
    </source>
</reference>
<dbReference type="InterPro" id="IPR002508">
    <property type="entry name" value="MurNAc-LAA_cat"/>
</dbReference>
<organism evidence="4 5">
    <name type="scientific">[Clostridium] hylemonae DSM 15053</name>
    <dbReference type="NCBI Taxonomy" id="553973"/>
    <lineage>
        <taxon>Bacteria</taxon>
        <taxon>Bacillati</taxon>
        <taxon>Bacillota</taxon>
        <taxon>Clostridia</taxon>
        <taxon>Lachnospirales</taxon>
        <taxon>Lachnospiraceae</taxon>
    </lineage>
</organism>
<protein>
    <submittedName>
        <fullName evidence="4">N-acetylmuramoyl-L-alanine amidase</fullName>
        <ecNumber evidence="4">3.5.1.28</ecNumber>
    </submittedName>
</protein>
<dbReference type="GO" id="GO:0009253">
    <property type="term" value="P:peptidoglycan catabolic process"/>
    <property type="evidence" value="ECO:0007669"/>
    <property type="project" value="InterPro"/>
</dbReference>
<dbReference type="CDD" id="cd02696">
    <property type="entry name" value="MurNAc-LAA"/>
    <property type="match status" value="1"/>
</dbReference>
<dbReference type="GO" id="GO:0008745">
    <property type="term" value="F:N-acetylmuramoyl-L-alanine amidase activity"/>
    <property type="evidence" value="ECO:0007669"/>
    <property type="project" value="UniProtKB-EC"/>
</dbReference>
<feature type="region of interest" description="Disordered" evidence="2">
    <location>
        <begin position="84"/>
        <end position="103"/>
    </location>
</feature>
<dbReference type="InterPro" id="IPR050695">
    <property type="entry name" value="N-acetylmuramoyl_amidase_3"/>
</dbReference>
<dbReference type="AlphaFoldDB" id="C0C5Q5"/>
<dbReference type="RefSeq" id="WP_006444787.1">
    <property type="nucleotide sequence ID" value="NZ_CP036524.1"/>
</dbReference>
<evidence type="ECO:0000313" key="5">
    <source>
        <dbReference type="Proteomes" id="UP000004893"/>
    </source>
</evidence>
<dbReference type="Pfam" id="PF01520">
    <property type="entry name" value="Amidase_3"/>
    <property type="match status" value="1"/>
</dbReference>
<dbReference type="OrthoDB" id="43070at2"/>
<dbReference type="STRING" id="553973.CLOHYLEM_07442"/>
<evidence type="ECO:0000259" key="3">
    <source>
        <dbReference type="SMART" id="SM00646"/>
    </source>
</evidence>
<dbReference type="SUPFAM" id="SSF53187">
    <property type="entry name" value="Zn-dependent exopeptidases"/>
    <property type="match status" value="1"/>
</dbReference>
<gene>
    <name evidence="4" type="ORF">CLOHYLEM_07442</name>
</gene>
<feature type="domain" description="MurNAc-LAA" evidence="3">
    <location>
        <begin position="152"/>
        <end position="271"/>
    </location>
</feature>
<dbReference type="Gene3D" id="3.40.630.40">
    <property type="entry name" value="Zn-dependent exopeptidases"/>
    <property type="match status" value="1"/>
</dbReference>
<sequence length="277" mass="30030">MKKKRIYVTMTLILLVAVGVAAAVYILKSPFEAKKSPVSKSAGKDVPGKMTKADKEKLVPETIKKKGITVAVDPGHQGPHVDMSAQEENAPGSGVMKQKATSGTTGRYTGLGEYELNLDVSLKVKERLEKLGYDVVMAREDNDTAISNKERAQMANEAGADVCVRIHANGSESPASEGALCLVMSQDNPYVGRLYGESSRLAEAVLSSYCEATGFSNMGIQANDTMTGLNWSEIPVMILEMGFMTNEHDDTMMADDAFQEKMADGIVNGLEKYFEQR</sequence>
<dbReference type="SMART" id="SM00646">
    <property type="entry name" value="Ami_3"/>
    <property type="match status" value="1"/>
</dbReference>
<dbReference type="PANTHER" id="PTHR30404">
    <property type="entry name" value="N-ACETYLMURAMOYL-L-ALANINE AMIDASE"/>
    <property type="match status" value="1"/>
</dbReference>
<keyword evidence="1 4" id="KW-0378">Hydrolase</keyword>
<dbReference type="PANTHER" id="PTHR30404:SF0">
    <property type="entry name" value="N-ACETYLMURAMOYL-L-ALANINE AMIDASE AMIC"/>
    <property type="match status" value="1"/>
</dbReference>
<dbReference type="EMBL" id="ABYI02000041">
    <property type="protein sequence ID" value="EEG72439.1"/>
    <property type="molecule type" value="Genomic_DNA"/>
</dbReference>
<evidence type="ECO:0000313" key="4">
    <source>
        <dbReference type="EMBL" id="EEG72439.1"/>
    </source>
</evidence>
<dbReference type="HOGENOM" id="CLU_014322_3_3_9"/>
<reference evidence="4" key="1">
    <citation type="submission" date="2009-02" db="EMBL/GenBank/DDBJ databases">
        <authorList>
            <person name="Fulton L."/>
            <person name="Clifton S."/>
            <person name="Fulton B."/>
            <person name="Xu J."/>
            <person name="Minx P."/>
            <person name="Pepin K.H."/>
            <person name="Johnson M."/>
            <person name="Bhonagiri V."/>
            <person name="Nash W.E."/>
            <person name="Mardis E.R."/>
            <person name="Wilson R.K."/>
        </authorList>
    </citation>
    <scope>NUCLEOTIDE SEQUENCE [LARGE SCALE GENOMIC DNA]</scope>
    <source>
        <strain evidence="4">DSM 15053</strain>
    </source>
</reference>
<evidence type="ECO:0000256" key="2">
    <source>
        <dbReference type="SAM" id="MobiDB-lite"/>
    </source>
</evidence>
<dbReference type="Proteomes" id="UP000004893">
    <property type="component" value="Unassembled WGS sequence"/>
</dbReference>
<dbReference type="GO" id="GO:0030288">
    <property type="term" value="C:outer membrane-bounded periplasmic space"/>
    <property type="evidence" value="ECO:0007669"/>
    <property type="project" value="TreeGrafter"/>
</dbReference>